<evidence type="ECO:0000256" key="4">
    <source>
        <dbReference type="ARBA" id="ARBA00022840"/>
    </source>
</evidence>
<keyword evidence="2" id="KW-0378">Hydrolase</keyword>
<evidence type="ECO:0000256" key="1">
    <source>
        <dbReference type="ARBA" id="ARBA00022741"/>
    </source>
</evidence>
<evidence type="ECO:0000313" key="6">
    <source>
        <dbReference type="EMBL" id="QDG54900.1"/>
    </source>
</evidence>
<dbReference type="GO" id="GO:0016787">
    <property type="term" value="F:hydrolase activity"/>
    <property type="evidence" value="ECO:0007669"/>
    <property type="project" value="UniProtKB-KW"/>
</dbReference>
<feature type="domain" description="UvrD-like helicase ATP-binding" evidence="5">
    <location>
        <begin position="29"/>
        <end position="101"/>
    </location>
</feature>
<evidence type="ECO:0000256" key="3">
    <source>
        <dbReference type="ARBA" id="ARBA00022806"/>
    </source>
</evidence>
<dbReference type="SUPFAM" id="SSF52540">
    <property type="entry name" value="P-loop containing nucleoside triphosphate hydrolases"/>
    <property type="match status" value="1"/>
</dbReference>
<accession>A0A5B8Y6L1</accession>
<keyword evidence="1" id="KW-0547">Nucleotide-binding</keyword>
<evidence type="ECO:0000259" key="5">
    <source>
        <dbReference type="Pfam" id="PF00580"/>
    </source>
</evidence>
<evidence type="ECO:0000313" key="7">
    <source>
        <dbReference type="Proteomes" id="UP000315995"/>
    </source>
</evidence>
<keyword evidence="3" id="KW-0347">Helicase</keyword>
<gene>
    <name evidence="6" type="ORF">FIV42_15635</name>
</gene>
<protein>
    <recommendedName>
        <fullName evidence="5">UvrD-like helicase ATP-binding domain-containing protein</fullName>
    </recommendedName>
</protein>
<dbReference type="Pfam" id="PF00580">
    <property type="entry name" value="UvrD-helicase"/>
    <property type="match status" value="1"/>
</dbReference>
<sequence length="140" mass="16316">MSIPCGLSPPCRELFGGETASPFRSPTLTERCYLDYSRIQHDAVKALDDPDDPIRLHAQKLLADRIRYVIVDEYQAVNPLHEALIRRLYGLGTNICEVVDEARLRELWKTARVVSRTTIRRESRRYHRPTGARRSRRRRS</sequence>
<dbReference type="InterPro" id="IPR014016">
    <property type="entry name" value="UvrD-like_ATP-bd"/>
</dbReference>
<reference evidence="6 7" key="1">
    <citation type="submission" date="2019-06" db="EMBL/GenBank/DDBJ databases">
        <title>Persicimonas caeni gen. nov., sp. nov., a predatory bacterium isolated from solar saltern.</title>
        <authorList>
            <person name="Wang S."/>
        </authorList>
    </citation>
    <scope>NUCLEOTIDE SEQUENCE [LARGE SCALE GENOMIC DNA]</scope>
    <source>
        <strain evidence="6 7">YN101</strain>
    </source>
</reference>
<dbReference type="GO" id="GO:0004386">
    <property type="term" value="F:helicase activity"/>
    <property type="evidence" value="ECO:0007669"/>
    <property type="project" value="UniProtKB-KW"/>
</dbReference>
<accession>A0A4Y6Q374</accession>
<dbReference type="OrthoDB" id="9810135at2"/>
<dbReference type="EMBL" id="CP041186">
    <property type="protein sequence ID" value="QDG54900.1"/>
    <property type="molecule type" value="Genomic_DNA"/>
</dbReference>
<organism evidence="6 7">
    <name type="scientific">Persicimonas caeni</name>
    <dbReference type="NCBI Taxonomy" id="2292766"/>
    <lineage>
        <taxon>Bacteria</taxon>
        <taxon>Deltaproteobacteria</taxon>
        <taxon>Bradymonadales</taxon>
        <taxon>Bradymonadaceae</taxon>
        <taxon>Persicimonas</taxon>
    </lineage>
</organism>
<dbReference type="AlphaFoldDB" id="A0A4Y6Q374"/>
<keyword evidence="7" id="KW-1185">Reference proteome</keyword>
<proteinExistence type="predicted"/>
<dbReference type="GO" id="GO:0005524">
    <property type="term" value="F:ATP binding"/>
    <property type="evidence" value="ECO:0007669"/>
    <property type="project" value="UniProtKB-KW"/>
</dbReference>
<keyword evidence="4" id="KW-0067">ATP-binding</keyword>
<dbReference type="Gene3D" id="3.40.50.300">
    <property type="entry name" value="P-loop containing nucleotide triphosphate hydrolases"/>
    <property type="match status" value="1"/>
</dbReference>
<evidence type="ECO:0000256" key="2">
    <source>
        <dbReference type="ARBA" id="ARBA00022801"/>
    </source>
</evidence>
<name>A0A4Y6Q374_PERCE</name>
<dbReference type="InterPro" id="IPR027417">
    <property type="entry name" value="P-loop_NTPase"/>
</dbReference>
<dbReference type="Proteomes" id="UP000315995">
    <property type="component" value="Chromosome"/>
</dbReference>